<accession>A0A8S1QKU7</accession>
<sequence length="266" mass="31541">MNLLDQIQQEVILLLLLLQITNYFPKLKHNLQELGQSTITIQQPNNALKGIQIIISVLDELFGILQEINCQYAQLEQQLQKYEGECRSHIRTEQRLKIHCENIQELYEQQLIIEKDYKAQVMSYQKEITQLKKDLEDTKYQKNQQLQQKTQSIIDKIILDQQKQTIQFDTKSRSNTFHNNFMNLNQQKQYISVKTNTRKNRLVTEYQDYQTNSKQSIEEKQYSSLEKIQELATLYSRPKSRLQDNYNKKSVTLHVASIKAKQVKKA</sequence>
<comment type="caution">
    <text evidence="2">The sequence shown here is derived from an EMBL/GenBank/DDBJ whole genome shotgun (WGS) entry which is preliminary data.</text>
</comment>
<evidence type="ECO:0000313" key="2">
    <source>
        <dbReference type="EMBL" id="CAD8116249.1"/>
    </source>
</evidence>
<protein>
    <submittedName>
        <fullName evidence="2">Uncharacterized protein</fullName>
    </submittedName>
</protein>
<name>A0A8S1QKU7_PARPR</name>
<dbReference type="AlphaFoldDB" id="A0A8S1QKU7"/>
<dbReference type="EMBL" id="CAJJDM010000179">
    <property type="protein sequence ID" value="CAD8116249.1"/>
    <property type="molecule type" value="Genomic_DNA"/>
</dbReference>
<keyword evidence="3" id="KW-1185">Reference proteome</keyword>
<feature type="coiled-coil region" evidence="1">
    <location>
        <begin position="58"/>
        <end position="148"/>
    </location>
</feature>
<keyword evidence="1" id="KW-0175">Coiled coil</keyword>
<organism evidence="2 3">
    <name type="scientific">Paramecium primaurelia</name>
    <dbReference type="NCBI Taxonomy" id="5886"/>
    <lineage>
        <taxon>Eukaryota</taxon>
        <taxon>Sar</taxon>
        <taxon>Alveolata</taxon>
        <taxon>Ciliophora</taxon>
        <taxon>Intramacronucleata</taxon>
        <taxon>Oligohymenophorea</taxon>
        <taxon>Peniculida</taxon>
        <taxon>Parameciidae</taxon>
        <taxon>Paramecium</taxon>
    </lineage>
</organism>
<evidence type="ECO:0000256" key="1">
    <source>
        <dbReference type="SAM" id="Coils"/>
    </source>
</evidence>
<gene>
    <name evidence="2" type="ORF">PPRIM_AZ9-3.1.T1700039</name>
</gene>
<dbReference type="OMA" id="EINCQYA"/>
<reference evidence="2" key="1">
    <citation type="submission" date="2021-01" db="EMBL/GenBank/DDBJ databases">
        <authorList>
            <consortium name="Genoscope - CEA"/>
            <person name="William W."/>
        </authorList>
    </citation>
    <scope>NUCLEOTIDE SEQUENCE</scope>
</reference>
<evidence type="ECO:0000313" key="3">
    <source>
        <dbReference type="Proteomes" id="UP000688137"/>
    </source>
</evidence>
<dbReference type="Proteomes" id="UP000688137">
    <property type="component" value="Unassembled WGS sequence"/>
</dbReference>
<proteinExistence type="predicted"/>